<evidence type="ECO:0000256" key="1">
    <source>
        <dbReference type="SAM" id="MobiDB-lite"/>
    </source>
</evidence>
<dbReference type="PANTHER" id="PTHR35519">
    <property type="entry name" value="MEMBRANE PROTEINS"/>
    <property type="match status" value="1"/>
</dbReference>
<evidence type="ECO:0000256" key="2">
    <source>
        <dbReference type="SAM" id="Phobius"/>
    </source>
</evidence>
<dbReference type="Pfam" id="PF13430">
    <property type="entry name" value="DUF4112"/>
    <property type="match status" value="1"/>
</dbReference>
<dbReference type="InterPro" id="IPR025187">
    <property type="entry name" value="DUF4112"/>
</dbReference>
<feature type="region of interest" description="Disordered" evidence="1">
    <location>
        <begin position="189"/>
        <end position="236"/>
    </location>
</feature>
<reference evidence="3 4" key="1">
    <citation type="journal article" date="2023" name="Elife">
        <title>Identification of key yeast species and microbe-microbe interactions impacting larval growth of Drosophila in the wild.</title>
        <authorList>
            <person name="Mure A."/>
            <person name="Sugiura Y."/>
            <person name="Maeda R."/>
            <person name="Honda K."/>
            <person name="Sakurai N."/>
            <person name="Takahashi Y."/>
            <person name="Watada M."/>
            <person name="Katoh T."/>
            <person name="Gotoh A."/>
            <person name="Gotoh Y."/>
            <person name="Taniguchi I."/>
            <person name="Nakamura K."/>
            <person name="Hayashi T."/>
            <person name="Katayama T."/>
            <person name="Uemura T."/>
            <person name="Hattori Y."/>
        </authorList>
    </citation>
    <scope>NUCLEOTIDE SEQUENCE [LARGE SCALE GENOMIC DNA]</scope>
    <source>
        <strain evidence="3 4">SC-9</strain>
    </source>
</reference>
<evidence type="ECO:0000313" key="4">
    <source>
        <dbReference type="Proteomes" id="UP001360560"/>
    </source>
</evidence>
<proteinExistence type="predicted"/>
<dbReference type="PANTHER" id="PTHR35519:SF1">
    <property type="entry name" value="YALI0C06193P"/>
    <property type="match status" value="1"/>
</dbReference>
<keyword evidence="2" id="KW-0472">Membrane</keyword>
<gene>
    <name evidence="3" type="ORF">DASC09_042250</name>
</gene>
<dbReference type="AlphaFoldDB" id="A0AAV5QQT4"/>
<dbReference type="Proteomes" id="UP001360560">
    <property type="component" value="Unassembled WGS sequence"/>
</dbReference>
<name>A0AAV5QQT4_9ASCO</name>
<keyword evidence="2" id="KW-1133">Transmembrane helix</keyword>
<organism evidence="3 4">
    <name type="scientific">Saccharomycopsis crataegensis</name>
    <dbReference type="NCBI Taxonomy" id="43959"/>
    <lineage>
        <taxon>Eukaryota</taxon>
        <taxon>Fungi</taxon>
        <taxon>Dikarya</taxon>
        <taxon>Ascomycota</taxon>
        <taxon>Saccharomycotina</taxon>
        <taxon>Saccharomycetes</taxon>
        <taxon>Saccharomycopsidaceae</taxon>
        <taxon>Saccharomycopsis</taxon>
    </lineage>
</organism>
<keyword evidence="4" id="KW-1185">Reference proteome</keyword>
<dbReference type="EMBL" id="BTFZ01000011">
    <property type="protein sequence ID" value="GMM36900.1"/>
    <property type="molecule type" value="Genomic_DNA"/>
</dbReference>
<dbReference type="GeneID" id="90074875"/>
<feature type="transmembrane region" description="Helical" evidence="2">
    <location>
        <begin position="121"/>
        <end position="140"/>
    </location>
</feature>
<evidence type="ECO:0000313" key="3">
    <source>
        <dbReference type="EMBL" id="GMM36900.1"/>
    </source>
</evidence>
<protein>
    <submittedName>
        <fullName evidence="3">Uncharacterized protein</fullName>
    </submittedName>
</protein>
<sequence>METLFSCVWDDYAEEHLQFTHDPYYQETNGKCHKVKAPLGCTPQEISGWKSIQKTAWKHDRCACGCMPVDCGIGKASLITIIPMVGPFLMYAVHAKLLEHANSQLNGGIPQGLMAKMYGNILFDFLITLPPVLGVVFGYLNSCSTRNAAIIHTHLRTLCKSREDAQTRAREEGVGYSYGHRVEEISNVNDRFDEGTYGRTTNTQNTRSKKQKQSEQKVVRGQYDPIDYHQEMGQQQ</sequence>
<accession>A0AAV5QQT4</accession>
<comment type="caution">
    <text evidence="3">The sequence shown here is derived from an EMBL/GenBank/DDBJ whole genome shotgun (WGS) entry which is preliminary data.</text>
</comment>
<keyword evidence="2" id="KW-0812">Transmembrane</keyword>
<dbReference type="RefSeq" id="XP_064853896.1">
    <property type="nucleotide sequence ID" value="XM_064997824.1"/>
</dbReference>